<keyword evidence="4 5" id="KW-0539">Nucleus</keyword>
<comment type="function">
    <text evidence="5">Involved in ribosomal large subunit assembly.</text>
</comment>
<feature type="compositionally biased region" description="Low complexity" evidence="6">
    <location>
        <begin position="183"/>
        <end position="207"/>
    </location>
</feature>
<organism evidence="7 8">
    <name type="scientific">Papiliotrema laurentii</name>
    <name type="common">Cryptococcus laurentii</name>
    <dbReference type="NCBI Taxonomy" id="5418"/>
    <lineage>
        <taxon>Eukaryota</taxon>
        <taxon>Fungi</taxon>
        <taxon>Dikarya</taxon>
        <taxon>Basidiomycota</taxon>
        <taxon>Agaricomycotina</taxon>
        <taxon>Tremellomycetes</taxon>
        <taxon>Tremellales</taxon>
        <taxon>Rhynchogastremaceae</taxon>
        <taxon>Papiliotrema</taxon>
    </lineage>
</organism>
<evidence type="ECO:0000256" key="2">
    <source>
        <dbReference type="ARBA" id="ARBA00010077"/>
    </source>
</evidence>
<proteinExistence type="inferred from homology"/>
<dbReference type="GO" id="GO:0005634">
    <property type="term" value="C:nucleus"/>
    <property type="evidence" value="ECO:0007669"/>
    <property type="project" value="UniProtKB-SubCell"/>
</dbReference>
<comment type="similarity">
    <text evidence="2 5">Belongs to the RRS1 family.</text>
</comment>
<gene>
    <name evidence="7" type="ORF">DB88DRAFT_90357</name>
</gene>
<dbReference type="InterPro" id="IPR007023">
    <property type="entry name" value="Ribosom_reg"/>
</dbReference>
<keyword evidence="3 5" id="KW-0690">Ribosome biogenesis</keyword>
<evidence type="ECO:0000256" key="6">
    <source>
        <dbReference type="SAM" id="MobiDB-lite"/>
    </source>
</evidence>
<dbReference type="GO" id="GO:0042254">
    <property type="term" value="P:ribosome biogenesis"/>
    <property type="evidence" value="ECO:0007669"/>
    <property type="project" value="UniProtKB-KW"/>
</dbReference>
<name>A0AAD9CTB7_PAPLA</name>
<feature type="region of interest" description="Disordered" evidence="6">
    <location>
        <begin position="80"/>
        <end position="105"/>
    </location>
</feature>
<feature type="compositionally biased region" description="Basic and acidic residues" evidence="6">
    <location>
        <begin position="208"/>
        <end position="219"/>
    </location>
</feature>
<dbReference type="EMBL" id="JAODAN010000011">
    <property type="protein sequence ID" value="KAK1921142.1"/>
    <property type="molecule type" value="Genomic_DNA"/>
</dbReference>
<evidence type="ECO:0000313" key="7">
    <source>
        <dbReference type="EMBL" id="KAK1921142.1"/>
    </source>
</evidence>
<dbReference type="Pfam" id="PF04939">
    <property type="entry name" value="RRS1"/>
    <property type="match status" value="1"/>
</dbReference>
<feature type="region of interest" description="Disordered" evidence="6">
    <location>
        <begin position="140"/>
        <end position="229"/>
    </location>
</feature>
<protein>
    <recommendedName>
        <fullName evidence="5">Ribosome biogenesis regulatory protein</fullName>
    </recommendedName>
</protein>
<feature type="region of interest" description="Disordered" evidence="6">
    <location>
        <begin position="273"/>
        <end position="314"/>
    </location>
</feature>
<sequence length="314" mass="34778">MDVSQDLAEYAAKHTTSLLDRPEPAQVDLGLLAAFDNTPTDPEAYSAALNPHLLALTLASTSTLLSSLFALDTHSTPLGPVFRPPPPTTLLPREKPLPKPKPPTKWERFAKERGISHRKKERDVWDEERQEWVRRWGRGGKNKEGEEQWLHEVKAKDDADHDPAATARKERKARIAKNEAQHAANVAHAAARASSSSDASSSQAAKASAREQRKKELERGLLVSKTSTASLGRFDKKIEGEPKVKGVKRKFENNIAAGGWGEEKGKALDVLKSVESGERKKTKGTQQEEGGVSHRKAVRHLGREQRAEKKRGKR</sequence>
<evidence type="ECO:0000256" key="4">
    <source>
        <dbReference type="ARBA" id="ARBA00023242"/>
    </source>
</evidence>
<evidence type="ECO:0000313" key="8">
    <source>
        <dbReference type="Proteomes" id="UP001182556"/>
    </source>
</evidence>
<dbReference type="Proteomes" id="UP001182556">
    <property type="component" value="Unassembled WGS sequence"/>
</dbReference>
<evidence type="ECO:0000256" key="5">
    <source>
        <dbReference type="RuleBase" id="RU364132"/>
    </source>
</evidence>
<keyword evidence="8" id="KW-1185">Reference proteome</keyword>
<accession>A0AAD9CTB7</accession>
<dbReference type="AlphaFoldDB" id="A0AAD9CTB7"/>
<feature type="compositionally biased region" description="Basic and acidic residues" evidence="6">
    <location>
        <begin position="141"/>
        <end position="163"/>
    </location>
</feature>
<comment type="subcellular location">
    <subcellularLocation>
        <location evidence="1 5">Nucleus</location>
    </subcellularLocation>
</comment>
<evidence type="ECO:0000256" key="1">
    <source>
        <dbReference type="ARBA" id="ARBA00004123"/>
    </source>
</evidence>
<evidence type="ECO:0000256" key="3">
    <source>
        <dbReference type="ARBA" id="ARBA00022517"/>
    </source>
</evidence>
<reference evidence="7" key="1">
    <citation type="submission" date="2023-02" db="EMBL/GenBank/DDBJ databases">
        <title>Identification and recombinant expression of a fungal hydrolase from Papiliotrema laurentii that hydrolyzes apple cutin and clears colloidal polyester polyurethane.</title>
        <authorList>
            <consortium name="DOE Joint Genome Institute"/>
            <person name="Roman V.A."/>
            <person name="Bojanowski C."/>
            <person name="Crable B.R."/>
            <person name="Wagner D.N."/>
            <person name="Hung C.S."/>
            <person name="Nadeau L.J."/>
            <person name="Schratz L."/>
            <person name="Haridas S."/>
            <person name="Pangilinan J."/>
            <person name="Lipzen A."/>
            <person name="Na H."/>
            <person name="Yan M."/>
            <person name="Ng V."/>
            <person name="Grigoriev I.V."/>
            <person name="Spatafora J.W."/>
            <person name="Barlow D."/>
            <person name="Biffinger J."/>
            <person name="Kelley-Loughnane N."/>
            <person name="Varaljay V.A."/>
            <person name="Crookes-Goodson W.J."/>
        </authorList>
    </citation>
    <scope>NUCLEOTIDE SEQUENCE</scope>
    <source>
        <strain evidence="7">5307AH</strain>
    </source>
</reference>
<comment type="caution">
    <text evidence="7">The sequence shown here is derived from an EMBL/GenBank/DDBJ whole genome shotgun (WGS) entry which is preliminary data.</text>
</comment>